<name>A0AAN1CX95_VIBNA</name>
<feature type="transmembrane region" description="Helical" evidence="8">
    <location>
        <begin position="10"/>
        <end position="29"/>
    </location>
</feature>
<dbReference type="PANTHER" id="PTHR43271:SF1">
    <property type="entry name" value="INNER MEMBRANE TRANSPORT PROTEIN YNFM"/>
    <property type="match status" value="1"/>
</dbReference>
<dbReference type="Pfam" id="PF07690">
    <property type="entry name" value="MFS_1"/>
    <property type="match status" value="1"/>
</dbReference>
<keyword evidence="11" id="KW-1185">Reference proteome</keyword>
<feature type="transmembrane region" description="Helical" evidence="8">
    <location>
        <begin position="76"/>
        <end position="95"/>
    </location>
</feature>
<dbReference type="EMBL" id="CP016346">
    <property type="protein sequence ID" value="ANQ14091.1"/>
    <property type="molecule type" value="Genomic_DNA"/>
</dbReference>
<keyword evidence="4" id="KW-1003">Cell membrane</keyword>
<evidence type="ECO:0000256" key="5">
    <source>
        <dbReference type="ARBA" id="ARBA00022692"/>
    </source>
</evidence>
<feature type="transmembrane region" description="Helical" evidence="8">
    <location>
        <begin position="338"/>
        <end position="355"/>
    </location>
</feature>
<dbReference type="KEGG" id="vna:PN96_19590"/>
<feature type="transmembrane region" description="Helical" evidence="8">
    <location>
        <begin position="250"/>
        <end position="268"/>
    </location>
</feature>
<dbReference type="PANTHER" id="PTHR43271">
    <property type="entry name" value="BLL2771 PROTEIN"/>
    <property type="match status" value="1"/>
</dbReference>
<dbReference type="GO" id="GO:0005886">
    <property type="term" value="C:plasma membrane"/>
    <property type="evidence" value="ECO:0007669"/>
    <property type="project" value="UniProtKB-SubCell"/>
</dbReference>
<keyword evidence="6 8" id="KW-1133">Transmembrane helix</keyword>
<feature type="transmembrane region" description="Helical" evidence="8">
    <location>
        <begin position="101"/>
        <end position="123"/>
    </location>
</feature>
<dbReference type="CDD" id="cd17324">
    <property type="entry name" value="MFS_NepI_like"/>
    <property type="match status" value="1"/>
</dbReference>
<dbReference type="AlphaFoldDB" id="A0AAN1CX95"/>
<protein>
    <submittedName>
        <fullName evidence="10">MFS transporter</fullName>
    </submittedName>
</protein>
<accession>A0AAN1CX95</accession>
<evidence type="ECO:0000256" key="1">
    <source>
        <dbReference type="ARBA" id="ARBA00004651"/>
    </source>
</evidence>
<dbReference type="Proteomes" id="UP000092741">
    <property type="component" value="Chromosome 2"/>
</dbReference>
<comment type="similarity">
    <text evidence="2">Belongs to the major facilitator superfamily.</text>
</comment>
<dbReference type="InterPro" id="IPR011701">
    <property type="entry name" value="MFS"/>
</dbReference>
<feature type="transmembrane region" description="Helical" evidence="8">
    <location>
        <begin position="165"/>
        <end position="185"/>
    </location>
</feature>
<reference evidence="10 11" key="1">
    <citation type="submission" date="2016-07" db="EMBL/GenBank/DDBJ databases">
        <title>Developing Vibrio natriegens as a novel, fast-growing host for biotechnology.</title>
        <authorList>
            <person name="Weinstock M.T."/>
            <person name="Hesek E.D."/>
            <person name="Wilson C.M."/>
            <person name="Gibson D.G."/>
        </authorList>
    </citation>
    <scope>NUCLEOTIDE SEQUENCE [LARGE SCALE GENOMIC DNA]</scope>
    <source>
        <strain evidence="10 11">ATCC 14048</strain>
    </source>
</reference>
<feature type="transmembrane region" description="Helical" evidence="8">
    <location>
        <begin position="215"/>
        <end position="238"/>
    </location>
</feature>
<evidence type="ECO:0000256" key="2">
    <source>
        <dbReference type="ARBA" id="ARBA00008335"/>
    </source>
</evidence>
<feature type="transmembrane region" description="Helical" evidence="8">
    <location>
        <begin position="280"/>
        <end position="298"/>
    </location>
</feature>
<evidence type="ECO:0000313" key="11">
    <source>
        <dbReference type="Proteomes" id="UP000092741"/>
    </source>
</evidence>
<dbReference type="SUPFAM" id="SSF103473">
    <property type="entry name" value="MFS general substrate transporter"/>
    <property type="match status" value="1"/>
</dbReference>
<dbReference type="GeneID" id="70915043"/>
<feature type="transmembrane region" description="Helical" evidence="8">
    <location>
        <begin position="135"/>
        <end position="153"/>
    </location>
</feature>
<evidence type="ECO:0000256" key="4">
    <source>
        <dbReference type="ARBA" id="ARBA00022475"/>
    </source>
</evidence>
<evidence type="ECO:0000313" key="10">
    <source>
        <dbReference type="EMBL" id="ANQ14091.1"/>
    </source>
</evidence>
<evidence type="ECO:0000259" key="9">
    <source>
        <dbReference type="PROSITE" id="PS50850"/>
    </source>
</evidence>
<feature type="transmembrane region" description="Helical" evidence="8">
    <location>
        <begin position="304"/>
        <end position="326"/>
    </location>
</feature>
<dbReference type="Gene3D" id="1.20.1250.20">
    <property type="entry name" value="MFS general substrate transporter like domains"/>
    <property type="match status" value="1"/>
</dbReference>
<evidence type="ECO:0000256" key="8">
    <source>
        <dbReference type="SAM" id="Phobius"/>
    </source>
</evidence>
<sequence>MKKIPYPSRFIISVCLCSIVTFSNIYWLQPLLPVLQQEFQISSLSANLAMSAPLLGMGLGLLIFASWSDSVGRCKILLGGTAIGLVISLALPLIHNYPLFLSFRFLQGMFLSVCPALAVPLLGEELRKSWLPSAVGYYVASNTIGGISSRLLGGISSEYLNGWANAGYVIAGISLILFVIIYLLLPPQKHFKAQPFKLKHCIKAYGQHMKKPQLVMLYLLIGLAFGTFVNLSSYLMIVLGDFPYNLPSDIRSLMFLTLLGGTTSSLLAGKFAKKHSQISGVVMGISIMLVANFIMSWSNMYTMIVGMIMVSIGFFFVHAQASTLIGKSVTKAKGSAQGLYSLFYYSGASLGVFYLEPFYQYWGWQGILGATRVALGACILLTVLYQWVGSYSNHRSHALS</sequence>
<comment type="subcellular location">
    <subcellularLocation>
        <location evidence="1">Cell membrane</location>
        <topology evidence="1">Multi-pass membrane protein</topology>
    </subcellularLocation>
</comment>
<dbReference type="GO" id="GO:0022857">
    <property type="term" value="F:transmembrane transporter activity"/>
    <property type="evidence" value="ECO:0007669"/>
    <property type="project" value="InterPro"/>
</dbReference>
<keyword evidence="3" id="KW-0813">Transport</keyword>
<dbReference type="InterPro" id="IPR020846">
    <property type="entry name" value="MFS_dom"/>
</dbReference>
<keyword evidence="7 8" id="KW-0472">Membrane</keyword>
<feature type="transmembrane region" description="Helical" evidence="8">
    <location>
        <begin position="361"/>
        <end position="385"/>
    </location>
</feature>
<dbReference type="RefSeq" id="WP_024372949.1">
    <property type="nucleotide sequence ID" value="NZ_ATFJ01000012.1"/>
</dbReference>
<feature type="domain" description="Major facilitator superfamily (MFS) profile" evidence="9">
    <location>
        <begin position="10"/>
        <end position="394"/>
    </location>
</feature>
<dbReference type="InterPro" id="IPR036259">
    <property type="entry name" value="MFS_trans_sf"/>
</dbReference>
<evidence type="ECO:0000256" key="6">
    <source>
        <dbReference type="ARBA" id="ARBA00022989"/>
    </source>
</evidence>
<evidence type="ECO:0000256" key="7">
    <source>
        <dbReference type="ARBA" id="ARBA00023136"/>
    </source>
</evidence>
<keyword evidence="5 8" id="KW-0812">Transmembrane</keyword>
<organism evidence="10 11">
    <name type="scientific">Vibrio natriegens NBRC 15636 = ATCC 14048 = DSM 759</name>
    <dbReference type="NCBI Taxonomy" id="1219067"/>
    <lineage>
        <taxon>Bacteria</taxon>
        <taxon>Pseudomonadati</taxon>
        <taxon>Pseudomonadota</taxon>
        <taxon>Gammaproteobacteria</taxon>
        <taxon>Vibrionales</taxon>
        <taxon>Vibrionaceae</taxon>
        <taxon>Vibrio</taxon>
    </lineage>
</organism>
<proteinExistence type="inferred from homology"/>
<gene>
    <name evidence="10" type="ORF">BA890_15095</name>
</gene>
<evidence type="ECO:0000256" key="3">
    <source>
        <dbReference type="ARBA" id="ARBA00022448"/>
    </source>
</evidence>
<feature type="transmembrane region" description="Helical" evidence="8">
    <location>
        <begin position="41"/>
        <end position="64"/>
    </location>
</feature>
<dbReference type="PROSITE" id="PS50850">
    <property type="entry name" value="MFS"/>
    <property type="match status" value="1"/>
</dbReference>